<proteinExistence type="inferred from homology"/>
<accession>A0A0R1JAN4</accession>
<dbReference type="GO" id="GO:0004175">
    <property type="term" value="F:endopeptidase activity"/>
    <property type="evidence" value="ECO:0007669"/>
    <property type="project" value="UniProtKB-ARBA"/>
</dbReference>
<dbReference type="RefSeq" id="WP_057764835.1">
    <property type="nucleotide sequence ID" value="NZ_AZDG01000005.1"/>
</dbReference>
<feature type="domain" description="CAAX prenyl protease 2/Lysostaphin resistance protein A-like" evidence="3">
    <location>
        <begin position="124"/>
        <end position="209"/>
    </location>
</feature>
<dbReference type="STRING" id="1423811.FC72_GL001693"/>
<comment type="similarity">
    <text evidence="1">Belongs to the UPF0177 family.</text>
</comment>
<feature type="transmembrane region" description="Helical" evidence="2">
    <location>
        <begin position="12"/>
        <end position="31"/>
    </location>
</feature>
<comment type="caution">
    <text evidence="4">The sequence shown here is derived from an EMBL/GenBank/DDBJ whole genome shotgun (WGS) entry which is preliminary data.</text>
</comment>
<dbReference type="AlphaFoldDB" id="A0A0R1JAN4"/>
<evidence type="ECO:0000256" key="1">
    <source>
        <dbReference type="ARBA" id="ARBA00009067"/>
    </source>
</evidence>
<evidence type="ECO:0000313" key="5">
    <source>
        <dbReference type="Proteomes" id="UP000050929"/>
    </source>
</evidence>
<dbReference type="EMBL" id="AZDG01000005">
    <property type="protein sequence ID" value="KRK65066.1"/>
    <property type="molecule type" value="Genomic_DNA"/>
</dbReference>
<dbReference type="Proteomes" id="UP000050929">
    <property type="component" value="Unassembled WGS sequence"/>
</dbReference>
<feature type="transmembrane region" description="Helical" evidence="2">
    <location>
        <begin position="164"/>
        <end position="185"/>
    </location>
</feature>
<feature type="transmembrane region" description="Helical" evidence="2">
    <location>
        <begin position="43"/>
        <end position="61"/>
    </location>
</feature>
<evidence type="ECO:0000313" key="4">
    <source>
        <dbReference type="EMBL" id="KRK65066.1"/>
    </source>
</evidence>
<feature type="transmembrane region" description="Helical" evidence="2">
    <location>
        <begin position="124"/>
        <end position="152"/>
    </location>
</feature>
<keyword evidence="2" id="KW-0472">Membrane</keyword>
<protein>
    <recommendedName>
        <fullName evidence="3">CAAX prenyl protease 2/Lysostaphin resistance protein A-like domain-containing protein</fullName>
    </recommendedName>
</protein>
<keyword evidence="2" id="KW-1133">Transmembrane helix</keyword>
<dbReference type="Pfam" id="PF02517">
    <property type="entry name" value="Rce1-like"/>
    <property type="match status" value="1"/>
</dbReference>
<dbReference type="GO" id="GO:0080120">
    <property type="term" value="P:CAAX-box protein maturation"/>
    <property type="evidence" value="ECO:0007669"/>
    <property type="project" value="UniProtKB-ARBA"/>
</dbReference>
<organism evidence="4 5">
    <name type="scientific">Companilactobacillus tucceti DSM 20183</name>
    <dbReference type="NCBI Taxonomy" id="1423811"/>
    <lineage>
        <taxon>Bacteria</taxon>
        <taxon>Bacillati</taxon>
        <taxon>Bacillota</taxon>
        <taxon>Bacilli</taxon>
        <taxon>Lactobacillales</taxon>
        <taxon>Lactobacillaceae</taxon>
        <taxon>Companilactobacillus</taxon>
    </lineage>
</organism>
<evidence type="ECO:0000256" key="2">
    <source>
        <dbReference type="SAM" id="Phobius"/>
    </source>
</evidence>
<keyword evidence="5" id="KW-1185">Reference proteome</keyword>
<name>A0A0R1JAN4_9LACO</name>
<feature type="transmembrane region" description="Helical" evidence="2">
    <location>
        <begin position="82"/>
        <end position="104"/>
    </location>
</feature>
<sequence length="221" mass="24656">MRVGESKGTDFTRYIIWIVFAVGTLALKNIVATEKGLNDTLAAVFFILGLFLTFLMVRRYLRERRSFLDNPPKFKDSLSANFGFVALMIILVCAMRLAVSYLQVTGRLPQFVNDDVASSDQKVFLFNLVANIIIITVQQQMVQTGFFFNYFFRESTSANAISGIIISGLIAGAITLPGSFIQFFMNTALGWCMSLTYLYTKDEKMAMLVAIISAIVGTILI</sequence>
<gene>
    <name evidence="4" type="ORF">FC72_GL001693</name>
</gene>
<dbReference type="InterPro" id="IPR003675">
    <property type="entry name" value="Rce1/LyrA-like_dom"/>
</dbReference>
<reference evidence="4 5" key="1">
    <citation type="journal article" date="2015" name="Genome Announc.">
        <title>Expanding the biotechnology potential of lactobacilli through comparative genomics of 213 strains and associated genera.</title>
        <authorList>
            <person name="Sun Z."/>
            <person name="Harris H.M."/>
            <person name="McCann A."/>
            <person name="Guo C."/>
            <person name="Argimon S."/>
            <person name="Zhang W."/>
            <person name="Yang X."/>
            <person name="Jeffery I.B."/>
            <person name="Cooney J.C."/>
            <person name="Kagawa T.F."/>
            <person name="Liu W."/>
            <person name="Song Y."/>
            <person name="Salvetti E."/>
            <person name="Wrobel A."/>
            <person name="Rasinkangas P."/>
            <person name="Parkhill J."/>
            <person name="Rea M.C."/>
            <person name="O'Sullivan O."/>
            <person name="Ritari J."/>
            <person name="Douillard F.P."/>
            <person name="Paul Ross R."/>
            <person name="Yang R."/>
            <person name="Briner A.E."/>
            <person name="Felis G.E."/>
            <person name="de Vos W.M."/>
            <person name="Barrangou R."/>
            <person name="Klaenhammer T.R."/>
            <person name="Caufield P.W."/>
            <person name="Cui Y."/>
            <person name="Zhang H."/>
            <person name="O'Toole P.W."/>
        </authorList>
    </citation>
    <scope>NUCLEOTIDE SEQUENCE [LARGE SCALE GENOMIC DNA]</scope>
    <source>
        <strain evidence="4 5">DSM 20183</strain>
    </source>
</reference>
<keyword evidence="2" id="KW-0812">Transmembrane</keyword>
<dbReference type="OrthoDB" id="2326057at2"/>
<feature type="transmembrane region" description="Helical" evidence="2">
    <location>
        <begin position="205"/>
        <end position="220"/>
    </location>
</feature>
<dbReference type="PATRIC" id="fig|1423811.3.peg.1728"/>
<evidence type="ECO:0000259" key="3">
    <source>
        <dbReference type="Pfam" id="PF02517"/>
    </source>
</evidence>